<protein>
    <submittedName>
        <fullName evidence="1 2">Uncharacterized protein</fullName>
    </submittedName>
</protein>
<reference evidence="1 2" key="1">
    <citation type="journal article" date="2010" name="Nature">
        <title>Genome sequencing and analysis of the model grass Brachypodium distachyon.</title>
        <authorList>
            <consortium name="International Brachypodium Initiative"/>
        </authorList>
    </citation>
    <scope>NUCLEOTIDE SEQUENCE [LARGE SCALE GENOMIC DNA]</scope>
    <source>
        <strain evidence="1 2">Bd21</strain>
    </source>
</reference>
<sequence>MYTALQFFALPCACDMTENEAIDMSSRKRTGPPTPFQDISNGQDLGMSTFPFFAGLGAGLYWKEDQKIR</sequence>
<proteinExistence type="predicted"/>
<dbReference type="Gramene" id="KQJ84738">
    <property type="protein sequence ID" value="KQJ84738"/>
    <property type="gene ID" value="BRADI_5g22515v3"/>
</dbReference>
<accession>A0A0Q3GUK0</accession>
<dbReference type="AlphaFoldDB" id="A0A0Q3GUK0"/>
<gene>
    <name evidence="1" type="ORF">BRADI_5g22515v3</name>
</gene>
<name>A0A0Q3GUK0_BRADI</name>
<dbReference type="Proteomes" id="UP000008810">
    <property type="component" value="Chromosome 5"/>
</dbReference>
<dbReference type="EMBL" id="CM000884">
    <property type="protein sequence ID" value="KQJ84738.1"/>
    <property type="molecule type" value="Genomic_DNA"/>
</dbReference>
<evidence type="ECO:0000313" key="1">
    <source>
        <dbReference type="EMBL" id="KQJ84738.1"/>
    </source>
</evidence>
<organism evidence="1">
    <name type="scientific">Brachypodium distachyon</name>
    <name type="common">Purple false brome</name>
    <name type="synonym">Trachynia distachya</name>
    <dbReference type="NCBI Taxonomy" id="15368"/>
    <lineage>
        <taxon>Eukaryota</taxon>
        <taxon>Viridiplantae</taxon>
        <taxon>Streptophyta</taxon>
        <taxon>Embryophyta</taxon>
        <taxon>Tracheophyta</taxon>
        <taxon>Spermatophyta</taxon>
        <taxon>Magnoliopsida</taxon>
        <taxon>Liliopsida</taxon>
        <taxon>Poales</taxon>
        <taxon>Poaceae</taxon>
        <taxon>BOP clade</taxon>
        <taxon>Pooideae</taxon>
        <taxon>Stipodae</taxon>
        <taxon>Brachypodieae</taxon>
        <taxon>Brachypodium</taxon>
    </lineage>
</organism>
<dbReference type="EnsemblPlants" id="KQJ84738">
    <property type="protein sequence ID" value="KQJ84738"/>
    <property type="gene ID" value="BRADI_5g22515v3"/>
</dbReference>
<reference evidence="2" key="3">
    <citation type="submission" date="2018-08" db="UniProtKB">
        <authorList>
            <consortium name="EnsemblPlants"/>
        </authorList>
    </citation>
    <scope>IDENTIFICATION</scope>
    <source>
        <strain evidence="2">cv. Bd21</strain>
    </source>
</reference>
<dbReference type="InParanoid" id="A0A0Q3GUK0"/>
<evidence type="ECO:0000313" key="2">
    <source>
        <dbReference type="EnsemblPlants" id="KQJ84738"/>
    </source>
</evidence>
<evidence type="ECO:0000313" key="3">
    <source>
        <dbReference type="Proteomes" id="UP000008810"/>
    </source>
</evidence>
<keyword evidence="3" id="KW-1185">Reference proteome</keyword>
<reference evidence="1" key="2">
    <citation type="submission" date="2017-06" db="EMBL/GenBank/DDBJ databases">
        <title>WGS assembly of Brachypodium distachyon.</title>
        <authorList>
            <consortium name="The International Brachypodium Initiative"/>
            <person name="Lucas S."/>
            <person name="Harmon-Smith M."/>
            <person name="Lail K."/>
            <person name="Tice H."/>
            <person name="Grimwood J."/>
            <person name="Bruce D."/>
            <person name="Barry K."/>
            <person name="Shu S."/>
            <person name="Lindquist E."/>
            <person name="Wang M."/>
            <person name="Pitluck S."/>
            <person name="Vogel J.P."/>
            <person name="Garvin D.F."/>
            <person name="Mockler T.C."/>
            <person name="Schmutz J."/>
            <person name="Rokhsar D."/>
            <person name="Bevan M.W."/>
        </authorList>
    </citation>
    <scope>NUCLEOTIDE SEQUENCE</scope>
    <source>
        <strain evidence="1">Bd21</strain>
    </source>
</reference>